<dbReference type="OrthoDB" id="3795413at2759"/>
<gene>
    <name evidence="1" type="ORF">EJ04DRAFT_245612</name>
</gene>
<protein>
    <submittedName>
        <fullName evidence="1">Uncharacterized protein</fullName>
    </submittedName>
</protein>
<name>A0A9P4R0D4_9PLEO</name>
<sequence length="231" mass="26687">MRTKMLLELRNMVYLHLCPSAHVQMDLWHTPTEPCGYPPPPFEAEYTQAPPWWPVDFVGQEFLDELVLQWYHTSTFVVNGFNTDEFRRLLTENPFIPHRTPRELINNVTVRVQTDLGRETELAGHQRTLEEVLDLTQTLKEPARICIDFQGSYSGPYRAAERSRAEQAGTDRILSVMTTVSPLVTSLKSPVRGEVDGVLFYEDLTKLSPGAWKTEYLLFQKHDYVYRGPTK</sequence>
<accession>A0A9P4R0D4</accession>
<evidence type="ECO:0000313" key="2">
    <source>
        <dbReference type="Proteomes" id="UP000799444"/>
    </source>
</evidence>
<evidence type="ECO:0000313" key="1">
    <source>
        <dbReference type="EMBL" id="KAF2734396.1"/>
    </source>
</evidence>
<reference evidence="1" key="1">
    <citation type="journal article" date="2020" name="Stud. Mycol.">
        <title>101 Dothideomycetes genomes: a test case for predicting lifestyles and emergence of pathogens.</title>
        <authorList>
            <person name="Haridas S."/>
            <person name="Albert R."/>
            <person name="Binder M."/>
            <person name="Bloem J."/>
            <person name="Labutti K."/>
            <person name="Salamov A."/>
            <person name="Andreopoulos B."/>
            <person name="Baker S."/>
            <person name="Barry K."/>
            <person name="Bills G."/>
            <person name="Bluhm B."/>
            <person name="Cannon C."/>
            <person name="Castanera R."/>
            <person name="Culley D."/>
            <person name="Daum C."/>
            <person name="Ezra D."/>
            <person name="Gonzalez J."/>
            <person name="Henrissat B."/>
            <person name="Kuo A."/>
            <person name="Liang C."/>
            <person name="Lipzen A."/>
            <person name="Lutzoni F."/>
            <person name="Magnuson J."/>
            <person name="Mondo S."/>
            <person name="Nolan M."/>
            <person name="Ohm R."/>
            <person name="Pangilinan J."/>
            <person name="Park H.-J."/>
            <person name="Ramirez L."/>
            <person name="Alfaro M."/>
            <person name="Sun H."/>
            <person name="Tritt A."/>
            <person name="Yoshinaga Y."/>
            <person name="Zwiers L.-H."/>
            <person name="Turgeon B."/>
            <person name="Goodwin S."/>
            <person name="Spatafora J."/>
            <person name="Crous P."/>
            <person name="Grigoriev I."/>
        </authorList>
    </citation>
    <scope>NUCLEOTIDE SEQUENCE</scope>
    <source>
        <strain evidence="1">CBS 125425</strain>
    </source>
</reference>
<dbReference type="EMBL" id="ML996148">
    <property type="protein sequence ID" value="KAF2734396.1"/>
    <property type="molecule type" value="Genomic_DNA"/>
</dbReference>
<organism evidence="1 2">
    <name type="scientific">Polyplosphaeria fusca</name>
    <dbReference type="NCBI Taxonomy" id="682080"/>
    <lineage>
        <taxon>Eukaryota</taxon>
        <taxon>Fungi</taxon>
        <taxon>Dikarya</taxon>
        <taxon>Ascomycota</taxon>
        <taxon>Pezizomycotina</taxon>
        <taxon>Dothideomycetes</taxon>
        <taxon>Pleosporomycetidae</taxon>
        <taxon>Pleosporales</taxon>
        <taxon>Tetraplosphaeriaceae</taxon>
        <taxon>Polyplosphaeria</taxon>
    </lineage>
</organism>
<dbReference type="Proteomes" id="UP000799444">
    <property type="component" value="Unassembled WGS sequence"/>
</dbReference>
<proteinExistence type="predicted"/>
<comment type="caution">
    <text evidence="1">The sequence shown here is derived from an EMBL/GenBank/DDBJ whole genome shotgun (WGS) entry which is preliminary data.</text>
</comment>
<dbReference type="AlphaFoldDB" id="A0A9P4R0D4"/>
<keyword evidence="2" id="KW-1185">Reference proteome</keyword>